<keyword evidence="2" id="KW-1185">Reference proteome</keyword>
<accession>A0A813FKK6</accession>
<gene>
    <name evidence="1" type="ORF">PGLA1383_LOCUS31070</name>
</gene>
<comment type="caution">
    <text evidence="1">The sequence shown here is derived from an EMBL/GenBank/DDBJ whole genome shotgun (WGS) entry which is preliminary data.</text>
</comment>
<evidence type="ECO:0000313" key="2">
    <source>
        <dbReference type="Proteomes" id="UP000654075"/>
    </source>
</evidence>
<protein>
    <submittedName>
        <fullName evidence="1">Uncharacterized protein</fullName>
    </submittedName>
</protein>
<dbReference type="EMBL" id="CAJNNV010025233">
    <property type="protein sequence ID" value="CAE8613297.1"/>
    <property type="molecule type" value="Genomic_DNA"/>
</dbReference>
<proteinExistence type="predicted"/>
<organism evidence="1 2">
    <name type="scientific">Polarella glacialis</name>
    <name type="common">Dinoflagellate</name>
    <dbReference type="NCBI Taxonomy" id="89957"/>
    <lineage>
        <taxon>Eukaryota</taxon>
        <taxon>Sar</taxon>
        <taxon>Alveolata</taxon>
        <taxon>Dinophyceae</taxon>
        <taxon>Suessiales</taxon>
        <taxon>Suessiaceae</taxon>
        <taxon>Polarella</taxon>
    </lineage>
</organism>
<evidence type="ECO:0000313" key="1">
    <source>
        <dbReference type="EMBL" id="CAE8613297.1"/>
    </source>
</evidence>
<sequence length="263" mass="29903">MPTVKELGVRRQERATFREEELEAAAARVQRQREEYIAERQFLQNYASNAQLEAEQQQAWAAAAAQRTVALKHTQADLHAQLCAARRQFADEQAMHYNCRMARAQEEAATALLRRQAHVDIANLHSQLQASRAGGEAVKKSVSDLRLALQATQASSEAEALTAQRRLRGAEEAQSQGAAFQREAEECQVREQVTRKQMHEEAVEHQQQAAWERTLLEAQSAERSLKLEAFEQRCLLARRHQQSFVPKPPSRQHTVERLVQLLP</sequence>
<reference evidence="1" key="1">
    <citation type="submission" date="2021-02" db="EMBL/GenBank/DDBJ databases">
        <authorList>
            <person name="Dougan E. K."/>
            <person name="Rhodes N."/>
            <person name="Thang M."/>
            <person name="Chan C."/>
        </authorList>
    </citation>
    <scope>NUCLEOTIDE SEQUENCE</scope>
</reference>
<dbReference type="AlphaFoldDB" id="A0A813FKK6"/>
<name>A0A813FKK6_POLGL</name>
<dbReference type="Proteomes" id="UP000654075">
    <property type="component" value="Unassembled WGS sequence"/>
</dbReference>